<dbReference type="eggNOG" id="COG2606">
    <property type="taxonomic scope" value="Bacteria"/>
</dbReference>
<dbReference type="PIRSF" id="PIRSF006181">
    <property type="entry name" value="EbsC_YbaK"/>
    <property type="match status" value="1"/>
</dbReference>
<dbReference type="Proteomes" id="UP000029444">
    <property type="component" value="Unassembled WGS sequence"/>
</dbReference>
<dbReference type="AlphaFoldDB" id="A0A095SL43"/>
<evidence type="ECO:0000256" key="3">
    <source>
        <dbReference type="ARBA" id="ARBA00023239"/>
    </source>
</evidence>
<dbReference type="OrthoDB" id="9809296at2"/>
<dbReference type="GO" id="GO:0006412">
    <property type="term" value="P:translation"/>
    <property type="evidence" value="ECO:0007669"/>
    <property type="project" value="UniProtKB-KW"/>
</dbReference>
<dbReference type="Gene3D" id="3.90.960.10">
    <property type="entry name" value="YbaK/aminoacyl-tRNA synthetase-associated domain"/>
    <property type="match status" value="1"/>
</dbReference>
<evidence type="ECO:0000313" key="7">
    <source>
        <dbReference type="Proteomes" id="UP000029444"/>
    </source>
</evidence>
<dbReference type="SUPFAM" id="SSF55826">
    <property type="entry name" value="YbaK/ProRS associated domain"/>
    <property type="match status" value="1"/>
</dbReference>
<organism evidence="6 7">
    <name type="scientific">Alcanivorax nanhaiticus</name>
    <dbReference type="NCBI Taxonomy" id="1177154"/>
    <lineage>
        <taxon>Bacteria</taxon>
        <taxon>Pseudomonadati</taxon>
        <taxon>Pseudomonadota</taxon>
        <taxon>Gammaproteobacteria</taxon>
        <taxon>Oceanospirillales</taxon>
        <taxon>Alcanivoracaceae</taxon>
        <taxon>Alcanivorax</taxon>
    </lineage>
</organism>
<dbReference type="InterPro" id="IPR004369">
    <property type="entry name" value="Prolyl-tRNA_editing_YbaK/EbsC"/>
</dbReference>
<evidence type="ECO:0000256" key="4">
    <source>
        <dbReference type="PIRNR" id="PIRNR006181"/>
    </source>
</evidence>
<comment type="similarity">
    <text evidence="1 4">Belongs to the prolyl-tRNA editing family. YbaK/EbsC subfamily.</text>
</comment>
<keyword evidence="7" id="KW-1185">Reference proteome</keyword>
<dbReference type="CDD" id="cd00002">
    <property type="entry name" value="YbaK_deacylase"/>
    <property type="match status" value="1"/>
</dbReference>
<comment type="caution">
    <text evidence="6">The sequence shown here is derived from an EMBL/GenBank/DDBJ whole genome shotgun (WGS) entry which is preliminary data.</text>
</comment>
<dbReference type="GO" id="GO:0002161">
    <property type="term" value="F:aminoacyl-tRNA deacylase activity"/>
    <property type="evidence" value="ECO:0007669"/>
    <property type="project" value="InterPro"/>
</dbReference>
<evidence type="ECO:0000256" key="1">
    <source>
        <dbReference type="ARBA" id="ARBA00009798"/>
    </source>
</evidence>
<reference evidence="6 7" key="1">
    <citation type="submission" date="2012-09" db="EMBL/GenBank/DDBJ databases">
        <title>Genome Sequence of alkane-degrading Bacterium Alcanivorax sp. 19-m-6.</title>
        <authorList>
            <person name="Lai Q."/>
            <person name="Shao Z."/>
        </authorList>
    </citation>
    <scope>NUCLEOTIDE SEQUENCE [LARGE SCALE GENOMIC DNA]</scope>
    <source>
        <strain evidence="6 7">19-m-6</strain>
    </source>
</reference>
<dbReference type="Pfam" id="PF04073">
    <property type="entry name" value="tRNA_edit"/>
    <property type="match status" value="1"/>
</dbReference>
<dbReference type="RefSeq" id="WP_035231907.1">
    <property type="nucleotide sequence ID" value="NZ_ARXV01000005.1"/>
</dbReference>
<dbReference type="PANTHER" id="PTHR30411:SF0">
    <property type="entry name" value="CYS-TRNA(PRO)_CYS-TRNA(CYS) DEACYLASE YBAK"/>
    <property type="match status" value="1"/>
</dbReference>
<dbReference type="EMBL" id="ARXV01000005">
    <property type="protein sequence ID" value="KGD65054.1"/>
    <property type="molecule type" value="Genomic_DNA"/>
</dbReference>
<evidence type="ECO:0000313" key="6">
    <source>
        <dbReference type="EMBL" id="KGD65054.1"/>
    </source>
</evidence>
<feature type="domain" description="YbaK/aminoacyl-tRNA synthetase-associated" evidence="5">
    <location>
        <begin position="32"/>
        <end position="144"/>
    </location>
</feature>
<name>A0A095SL43_9GAMM</name>
<keyword evidence="2 4" id="KW-0648">Protein biosynthesis</keyword>
<sequence length="160" mass="17281">MTPAVAATKKAKVPHQLLSYEHDPKAESYGLEAAEVLGLPPEQVFKTLVALVDDEPVVAMVPVIYQLDLKFLAKAHGGKKAQMCPADKAQRLTGYVLGGISPLGQKKRLPLYLEQSAGTQETLYMSAGRRGLEIAMAPQDLLKLTGGKLAELVRNKSSKE</sequence>
<dbReference type="GO" id="GO:0016829">
    <property type="term" value="F:lyase activity"/>
    <property type="evidence" value="ECO:0007669"/>
    <property type="project" value="UniProtKB-KW"/>
</dbReference>
<dbReference type="PATRIC" id="fig|1177154.3.peg.1518"/>
<keyword evidence="3 4" id="KW-0456">Lyase</keyword>
<dbReference type="InterPro" id="IPR007214">
    <property type="entry name" value="YbaK/aa-tRNA-synth-assoc-dom"/>
</dbReference>
<proteinExistence type="inferred from homology"/>
<dbReference type="EC" id="4.2.-.-" evidence="4"/>
<accession>A0A095SL43</accession>
<dbReference type="PANTHER" id="PTHR30411">
    <property type="entry name" value="CYTOPLASMIC PROTEIN"/>
    <property type="match status" value="1"/>
</dbReference>
<dbReference type="STRING" id="1177154.Y5S_01488"/>
<evidence type="ECO:0000259" key="5">
    <source>
        <dbReference type="Pfam" id="PF04073"/>
    </source>
</evidence>
<dbReference type="InterPro" id="IPR036754">
    <property type="entry name" value="YbaK/aa-tRNA-synt-asso_dom_sf"/>
</dbReference>
<gene>
    <name evidence="6" type="ORF">Y5S_01488</name>
</gene>
<protein>
    <recommendedName>
        <fullName evidence="4">Cys-tRNA(Pro)/Cys-tRNA(Cys) deacylase</fullName>
        <ecNumber evidence="4">4.2.-.-</ecNumber>
    </recommendedName>
</protein>
<evidence type="ECO:0000256" key="2">
    <source>
        <dbReference type="ARBA" id="ARBA00022917"/>
    </source>
</evidence>
<dbReference type="NCBIfam" id="TIGR00011">
    <property type="entry name" value="YbaK_EbsC"/>
    <property type="match status" value="1"/>
</dbReference>